<name>A0AA97CXY7_9ACTN</name>
<accession>A0AA97CXY7</accession>
<gene>
    <name evidence="2" type="ORF">MP11Mi_35130</name>
</gene>
<organism evidence="2">
    <name type="scientific">Gordonia sp. MP11Mi</name>
    <dbReference type="NCBI Taxonomy" id="3022769"/>
    <lineage>
        <taxon>Bacteria</taxon>
        <taxon>Bacillati</taxon>
        <taxon>Actinomycetota</taxon>
        <taxon>Actinomycetes</taxon>
        <taxon>Mycobacteriales</taxon>
        <taxon>Gordoniaceae</taxon>
        <taxon>Gordonia</taxon>
    </lineage>
</organism>
<protein>
    <submittedName>
        <fullName evidence="2">Uncharacterized protein</fullName>
    </submittedName>
</protein>
<proteinExistence type="predicted"/>
<reference evidence="2" key="1">
    <citation type="submission" date="2023-06" db="EMBL/GenBank/DDBJ databases">
        <title>Gordonia sp. nov. and Pseudochrobactrum sp. nov., two species isolated from the burying beetle Nicrophorus vespilloides.</title>
        <authorList>
            <person name="Poehlein A."/>
            <person name="Guzman J."/>
            <person name="Daniel R."/>
            <person name="Vilcinskas A."/>
        </authorList>
    </citation>
    <scope>NUCLEOTIDE SEQUENCE</scope>
    <source>
        <strain evidence="2">MP11Mi</strain>
    </source>
</reference>
<dbReference type="AlphaFoldDB" id="A0AA97CXY7"/>
<feature type="compositionally biased region" description="Basic residues" evidence="1">
    <location>
        <begin position="50"/>
        <end position="61"/>
    </location>
</feature>
<dbReference type="EMBL" id="CP128986">
    <property type="protein sequence ID" value="WOC14391.1"/>
    <property type="molecule type" value="Genomic_DNA"/>
</dbReference>
<evidence type="ECO:0000313" key="2">
    <source>
        <dbReference type="EMBL" id="WOC14391.1"/>
    </source>
</evidence>
<evidence type="ECO:0000256" key="1">
    <source>
        <dbReference type="SAM" id="MobiDB-lite"/>
    </source>
</evidence>
<feature type="region of interest" description="Disordered" evidence="1">
    <location>
        <begin position="29"/>
        <end position="77"/>
    </location>
</feature>
<sequence length="157" mass="17378">MVGNSAAVLGRSGCNTVCRLVTVAGSTGFPEPSAQSCRSVDQKNGMARTARVHPRRRRARPPRNEEEDARGTVVEPEDDLAAVEVSQVFRYQRDRHRDGDRIRRHVVSKPLDFLLPPQSLLSANLRAEFLLGLSGSVPPEKVNVVARVEDELGERRV</sequence>